<feature type="transmembrane region" description="Helical" evidence="6">
    <location>
        <begin position="976"/>
        <end position="996"/>
    </location>
</feature>
<gene>
    <name evidence="8" type="primary">g109</name>
    <name evidence="8" type="ORF">C2E20_0109</name>
</gene>
<dbReference type="Pfam" id="PF00350">
    <property type="entry name" value="Dynamin_N"/>
    <property type="match status" value="1"/>
</dbReference>
<evidence type="ECO:0000313" key="8">
    <source>
        <dbReference type="EMBL" id="PSC76576.1"/>
    </source>
</evidence>
<evidence type="ECO:0000313" key="9">
    <source>
        <dbReference type="Proteomes" id="UP000239649"/>
    </source>
</evidence>
<dbReference type="InterPro" id="IPR022812">
    <property type="entry name" value="Dynamin"/>
</dbReference>
<dbReference type="InterPro" id="IPR001401">
    <property type="entry name" value="Dynamin_GTPase"/>
</dbReference>
<keyword evidence="2 6" id="KW-0812">Transmembrane</keyword>
<dbReference type="PRINTS" id="PR00195">
    <property type="entry name" value="DYNAMIN"/>
</dbReference>
<dbReference type="Proteomes" id="UP000239649">
    <property type="component" value="Unassembled WGS sequence"/>
</dbReference>
<dbReference type="PANTHER" id="PTHR11566:SF78">
    <property type="entry name" value="DYNAMIN-LIKE PROTEIN ARC5"/>
    <property type="match status" value="1"/>
</dbReference>
<evidence type="ECO:0000256" key="3">
    <source>
        <dbReference type="ARBA" id="ARBA00022989"/>
    </source>
</evidence>
<evidence type="ECO:0000256" key="5">
    <source>
        <dbReference type="SAM" id="MobiDB-lite"/>
    </source>
</evidence>
<feature type="transmembrane region" description="Helical" evidence="6">
    <location>
        <begin position="1002"/>
        <end position="1022"/>
    </location>
</feature>
<evidence type="ECO:0000259" key="7">
    <source>
        <dbReference type="PROSITE" id="PS51718"/>
    </source>
</evidence>
<accession>A0A2P6VR48</accession>
<reference evidence="8 9" key="1">
    <citation type="journal article" date="2018" name="Plant J.">
        <title>Genome sequences of Chlorella sorokiniana UTEX 1602 and Micractinium conductrix SAG 241.80: implications to maltose excretion by a green alga.</title>
        <authorList>
            <person name="Arriola M.B."/>
            <person name="Velmurugan N."/>
            <person name="Zhang Y."/>
            <person name="Plunkett M.H."/>
            <person name="Hondzo H."/>
            <person name="Barney B.M."/>
        </authorList>
    </citation>
    <scope>NUCLEOTIDE SEQUENCE [LARGE SCALE GENOMIC DNA]</scope>
    <source>
        <strain evidence="8 9">SAG 241.80</strain>
    </source>
</reference>
<dbReference type="Pfam" id="PF01925">
    <property type="entry name" value="TauE"/>
    <property type="match status" value="2"/>
</dbReference>
<dbReference type="STRING" id="554055.A0A2P6VR48"/>
<dbReference type="EMBL" id="LHPF02000001">
    <property type="protein sequence ID" value="PSC76576.1"/>
    <property type="molecule type" value="Genomic_DNA"/>
</dbReference>
<evidence type="ECO:0000256" key="6">
    <source>
        <dbReference type="SAM" id="Phobius"/>
    </source>
</evidence>
<dbReference type="GO" id="GO:0016020">
    <property type="term" value="C:membrane"/>
    <property type="evidence" value="ECO:0007669"/>
    <property type="project" value="UniProtKB-SubCell"/>
</dbReference>
<comment type="subcellular location">
    <subcellularLocation>
        <location evidence="1">Membrane</location>
        <topology evidence="1">Multi-pass membrane protein</topology>
    </subcellularLocation>
</comment>
<feature type="transmembrane region" description="Helical" evidence="6">
    <location>
        <begin position="950"/>
        <end position="969"/>
    </location>
</feature>
<keyword evidence="4 6" id="KW-0472">Membrane</keyword>
<feature type="transmembrane region" description="Helical" evidence="6">
    <location>
        <begin position="847"/>
        <end position="867"/>
    </location>
</feature>
<feature type="transmembrane region" description="Helical" evidence="6">
    <location>
        <begin position="879"/>
        <end position="898"/>
    </location>
</feature>
<dbReference type="GO" id="GO:0003924">
    <property type="term" value="F:GTPase activity"/>
    <property type="evidence" value="ECO:0007669"/>
    <property type="project" value="InterPro"/>
</dbReference>
<evidence type="ECO:0000256" key="4">
    <source>
        <dbReference type="ARBA" id="ARBA00023136"/>
    </source>
</evidence>
<dbReference type="InterPro" id="IPR002781">
    <property type="entry name" value="TM_pro_TauE-like"/>
</dbReference>
<dbReference type="FunFam" id="3.40.50.300:FF:001281">
    <property type="entry name" value="Dynamin-like protein ARC5"/>
    <property type="match status" value="1"/>
</dbReference>
<dbReference type="GO" id="GO:0005777">
    <property type="term" value="C:peroxisome"/>
    <property type="evidence" value="ECO:0007669"/>
    <property type="project" value="TreeGrafter"/>
</dbReference>
<dbReference type="GO" id="GO:0008017">
    <property type="term" value="F:microtubule binding"/>
    <property type="evidence" value="ECO:0007669"/>
    <property type="project" value="TreeGrafter"/>
</dbReference>
<protein>
    <submittedName>
        <fullName evidence="8">Dynamin ARC5</fullName>
    </submittedName>
</protein>
<dbReference type="OrthoDB" id="5061070at2759"/>
<evidence type="ECO:0000256" key="2">
    <source>
        <dbReference type="ARBA" id="ARBA00022692"/>
    </source>
</evidence>
<feature type="transmembrane region" description="Helical" evidence="6">
    <location>
        <begin position="1059"/>
        <end position="1076"/>
    </location>
</feature>
<dbReference type="GO" id="GO:0016559">
    <property type="term" value="P:peroxisome fission"/>
    <property type="evidence" value="ECO:0007669"/>
    <property type="project" value="TreeGrafter"/>
</dbReference>
<dbReference type="PANTHER" id="PTHR11566">
    <property type="entry name" value="DYNAMIN"/>
    <property type="match status" value="1"/>
</dbReference>
<dbReference type="InterPro" id="IPR030381">
    <property type="entry name" value="G_DYNAMIN_dom"/>
</dbReference>
<dbReference type="GO" id="GO:0005525">
    <property type="term" value="F:GTP binding"/>
    <property type="evidence" value="ECO:0007669"/>
    <property type="project" value="InterPro"/>
</dbReference>
<dbReference type="SUPFAM" id="SSF52540">
    <property type="entry name" value="P-loop containing nucleoside triphosphate hydrolases"/>
    <property type="match status" value="1"/>
</dbReference>
<feature type="region of interest" description="Disordered" evidence="5">
    <location>
        <begin position="1"/>
        <end position="21"/>
    </location>
</feature>
<comment type="caution">
    <text evidence="8">The sequence shown here is derived from an EMBL/GenBank/DDBJ whole genome shotgun (WGS) entry which is preliminary data.</text>
</comment>
<feature type="domain" description="Dynamin-type G" evidence="7">
    <location>
        <begin position="68"/>
        <end position="362"/>
    </location>
</feature>
<dbReference type="InterPro" id="IPR045063">
    <property type="entry name" value="Dynamin_N"/>
</dbReference>
<organism evidence="8 9">
    <name type="scientific">Micractinium conductrix</name>
    <dbReference type="NCBI Taxonomy" id="554055"/>
    <lineage>
        <taxon>Eukaryota</taxon>
        <taxon>Viridiplantae</taxon>
        <taxon>Chlorophyta</taxon>
        <taxon>core chlorophytes</taxon>
        <taxon>Trebouxiophyceae</taxon>
        <taxon>Chlorellales</taxon>
        <taxon>Chlorellaceae</taxon>
        <taxon>Chlorella clade</taxon>
        <taxon>Micractinium</taxon>
    </lineage>
</organism>
<dbReference type="Gene3D" id="3.40.50.300">
    <property type="entry name" value="P-loop containing nucleotide triphosphate hydrolases"/>
    <property type="match status" value="1"/>
</dbReference>
<dbReference type="PROSITE" id="PS51718">
    <property type="entry name" value="G_DYNAMIN_2"/>
    <property type="match status" value="1"/>
</dbReference>
<evidence type="ECO:0000256" key="1">
    <source>
        <dbReference type="ARBA" id="ARBA00004141"/>
    </source>
</evidence>
<name>A0A2P6VR48_9CHLO</name>
<dbReference type="SMART" id="SM00053">
    <property type="entry name" value="DYNc"/>
    <property type="match status" value="1"/>
</dbReference>
<dbReference type="AlphaFoldDB" id="A0A2P6VR48"/>
<feature type="transmembrane region" description="Helical" evidence="6">
    <location>
        <begin position="819"/>
        <end position="841"/>
    </location>
</feature>
<dbReference type="GO" id="GO:0005874">
    <property type="term" value="C:microtubule"/>
    <property type="evidence" value="ECO:0007669"/>
    <property type="project" value="TreeGrafter"/>
</dbReference>
<dbReference type="InterPro" id="IPR027417">
    <property type="entry name" value="P-loop_NTPase"/>
</dbReference>
<keyword evidence="3 6" id="KW-1133">Transmembrane helix</keyword>
<sequence>MAGMEGEDAHNRTPPSVRRSGAALRASVLEIPSDMSPGRSERAFRTGNERLYEAYNDLHALAQDFEKPFDAPAILVVGHQTDGKSALVEALMGFQFNHVGGGTKTRRPITLHMKYNSACVQPNCYLLTEEFGEQEATLEELQDYIENENARLDREAQFWSKEIVVRIEYKFCPNLTIIDTPGLISAAPGKRNSTLQNSARQVEAMVRLKMEQKEYIILCLEDSNDWSNATTRRLVMQVDPSLSRTVVVSTKLDTRIPQFARPHDVEMYLRPPSRMLEPTMLGGSPFFTSVPSGRVGNSKDAIFRSNEHFREAVADREAQDVSELESRLGRKLDKAERARIGVGQLRRFLEHLLQRRYLENVPTIVPVLEKEYRNASRRLEETQVELHDLHPEKLKEKGRIFREAFISKLSLLLRGTVAAPPERFGETLADEHIRGGAFVGPDNKPVVVHEHLPNAHMRLFGGAQYHRAMAEFRAGIGTISCPDISREEIVNACGIDDFHDGVNYTRTACVIAVSKAKDLFEPFLHQLGYRLAHVQRRMLPIAMHLLQKDGQFLNGHDLFLKRVGAAYHAFIDEFEKGSRTKCMEDLQSTTRYVTWSLHTKSRSSLKSMLSKVTAPSGASANGNAHGKGGGSGVGEGSAATADFLENTLWNRTLGAMSEEIVAALVCQIFEGIRDHFVQSVELKFNCFFLMPIIDTFPTRLREELESAYEEDLDEVFDVAAVRAALEQRLKSLELELHQVERLQRKFAMIHSTLAQQASAKAEPDTPKLRASEENPLNMSMRSSLPGGVKASQDLGKKVSGLDLNKGNAGGRAVLASMRVLAGTSAAAVFATAATATVSFAAAGCIDWPAALLIAPPAVAMAPLGARFTSRLNCAALKRLLGFFLLGAAPLIPLKFYLFSGRDTAPGGATEGAAGSGTGVAAVEAADGAADGAKTPAAAATAAATDQERSWVARLAVALPAPPVAATMAVTGGVAGFAGGLMGIGPAMIIVPVVALVTPWTQAKVLGTVLAAMVPTSAGALAMHHRLGNVDWRMAAGLAAGTLVGGAVGGQAAVHAPPGTLEGVFFVVTLVLARMTLRR</sequence>
<dbReference type="CDD" id="cd08771">
    <property type="entry name" value="DLP_1"/>
    <property type="match status" value="1"/>
</dbReference>
<proteinExistence type="predicted"/>
<keyword evidence="9" id="KW-1185">Reference proteome</keyword>